<sequence length="79" mass="8431">MASLARFVPAPEKSTPITYWQRSPTAAILASPFSPYKVAASPERWRRGVCGALCAGPGMPPRPPLQNLGGWGSFVLFGT</sequence>
<reference evidence="1 2" key="1">
    <citation type="journal article" date="2018" name="New Phytol.">
        <title>Comparative genomics and transcriptomics depict ericoid mycorrhizal fungi as versatile saprotrophs and plant mutualists.</title>
        <authorList>
            <person name="Martino E."/>
            <person name="Morin E."/>
            <person name="Grelet G.A."/>
            <person name="Kuo A."/>
            <person name="Kohler A."/>
            <person name="Daghino S."/>
            <person name="Barry K.W."/>
            <person name="Cichocki N."/>
            <person name="Clum A."/>
            <person name="Dockter R.B."/>
            <person name="Hainaut M."/>
            <person name="Kuo R.C."/>
            <person name="LaButti K."/>
            <person name="Lindahl B.D."/>
            <person name="Lindquist E.A."/>
            <person name="Lipzen A."/>
            <person name="Khouja H.R."/>
            <person name="Magnuson J."/>
            <person name="Murat C."/>
            <person name="Ohm R.A."/>
            <person name="Singer S.W."/>
            <person name="Spatafora J.W."/>
            <person name="Wang M."/>
            <person name="Veneault-Fourrey C."/>
            <person name="Henrissat B."/>
            <person name="Grigoriev I.V."/>
            <person name="Martin F.M."/>
            <person name="Perotto S."/>
        </authorList>
    </citation>
    <scope>NUCLEOTIDE SEQUENCE [LARGE SCALE GENOMIC DNA]</scope>
    <source>
        <strain evidence="1 2">ATCC 22711</strain>
    </source>
</reference>
<proteinExistence type="predicted"/>
<keyword evidence="2" id="KW-1185">Reference proteome</keyword>
<evidence type="ECO:0000313" key="1">
    <source>
        <dbReference type="EMBL" id="PSS23188.1"/>
    </source>
</evidence>
<dbReference type="GeneID" id="36572596"/>
<gene>
    <name evidence="1" type="ORF">M430DRAFT_214397</name>
</gene>
<organism evidence="1 2">
    <name type="scientific">Amorphotheca resinae ATCC 22711</name>
    <dbReference type="NCBI Taxonomy" id="857342"/>
    <lineage>
        <taxon>Eukaryota</taxon>
        <taxon>Fungi</taxon>
        <taxon>Dikarya</taxon>
        <taxon>Ascomycota</taxon>
        <taxon>Pezizomycotina</taxon>
        <taxon>Leotiomycetes</taxon>
        <taxon>Helotiales</taxon>
        <taxon>Amorphothecaceae</taxon>
        <taxon>Amorphotheca</taxon>
    </lineage>
</organism>
<dbReference type="RefSeq" id="XP_024723234.1">
    <property type="nucleotide sequence ID" value="XM_024864515.1"/>
</dbReference>
<evidence type="ECO:0000313" key="2">
    <source>
        <dbReference type="Proteomes" id="UP000241818"/>
    </source>
</evidence>
<dbReference type="InParanoid" id="A0A2T3B8H5"/>
<dbReference type="AlphaFoldDB" id="A0A2T3B8H5"/>
<accession>A0A2T3B8H5</accession>
<protein>
    <submittedName>
        <fullName evidence="1">Uncharacterized protein</fullName>
    </submittedName>
</protein>
<dbReference type="EMBL" id="KZ679008">
    <property type="protein sequence ID" value="PSS23188.1"/>
    <property type="molecule type" value="Genomic_DNA"/>
</dbReference>
<name>A0A2T3B8H5_AMORE</name>
<dbReference type="Proteomes" id="UP000241818">
    <property type="component" value="Unassembled WGS sequence"/>
</dbReference>